<evidence type="ECO:0000256" key="3">
    <source>
        <dbReference type="ARBA" id="ARBA00022691"/>
    </source>
</evidence>
<keyword evidence="3" id="KW-0949">S-adenosyl-L-methionine</keyword>
<keyword evidence="2" id="KW-0808">Transferase</keyword>
<feature type="region of interest" description="Disordered" evidence="6">
    <location>
        <begin position="754"/>
        <end position="827"/>
    </location>
</feature>
<evidence type="ECO:0000259" key="8">
    <source>
        <dbReference type="PROSITE" id="PS51633"/>
    </source>
</evidence>
<dbReference type="PANTHER" id="PTHR45747:SF4">
    <property type="entry name" value="HISTONE-LYSINE N-METHYLTRANSFERASE E(Z)"/>
    <property type="match status" value="1"/>
</dbReference>
<accession>A0A9P7Y9E3</accession>
<dbReference type="InterPro" id="IPR045318">
    <property type="entry name" value="EZH1/2-like"/>
</dbReference>
<name>A0A9P7Y9E3_9HELO</name>
<dbReference type="InterPro" id="IPR048360">
    <property type="entry name" value="Ezh2_CXC_fung"/>
</dbReference>
<dbReference type="GO" id="GO:0032259">
    <property type="term" value="P:methylation"/>
    <property type="evidence" value="ECO:0007669"/>
    <property type="project" value="UniProtKB-KW"/>
</dbReference>
<gene>
    <name evidence="9" type="ORF">BJ875DRAFT_192369</name>
</gene>
<dbReference type="Pfam" id="PF21509">
    <property type="entry name" value="Ezh2-like__CXC_fung"/>
    <property type="match status" value="1"/>
</dbReference>
<dbReference type="GO" id="GO:0005634">
    <property type="term" value="C:nucleus"/>
    <property type="evidence" value="ECO:0007669"/>
    <property type="project" value="TreeGrafter"/>
</dbReference>
<keyword evidence="4" id="KW-0805">Transcription regulation</keyword>
<dbReference type="GO" id="GO:0003682">
    <property type="term" value="F:chromatin binding"/>
    <property type="evidence" value="ECO:0007669"/>
    <property type="project" value="TreeGrafter"/>
</dbReference>
<dbReference type="AlphaFoldDB" id="A0A9P7Y9E3"/>
<keyword evidence="10" id="KW-1185">Reference proteome</keyword>
<evidence type="ECO:0008006" key="11">
    <source>
        <dbReference type="Google" id="ProtNLM"/>
    </source>
</evidence>
<evidence type="ECO:0000256" key="1">
    <source>
        <dbReference type="ARBA" id="ARBA00022603"/>
    </source>
</evidence>
<evidence type="ECO:0000256" key="6">
    <source>
        <dbReference type="SAM" id="MobiDB-lite"/>
    </source>
</evidence>
<sequence>MREDHAAAVNILVHDSRTLGGGTSPLIDSNDQFESMRSLLRDARGGSATKGGYQLIETTNSANHKGAQLSAIAATSYETDLVDCRTPAHRAYVNVKQNFLVEDNIRLDFIPFFLANEDDKKQEALLYKNLNESYPHYDDYVHKSHIPQERQNRLFARIPYWLAALKIRCTWRDLEQFILSKDRDLRKMLRHEKNRQSFDKRFGTPLDKDLEKAAEDFSIAFERVFMPLQDVVMTRLRRDQIAASDNKTGRRSLRCSAKGDVLDSISTYMSTCLICSAIMCPTHGEYEYYDKYTEEDVHDLGGKKSKKELVTRDTTPNRPETHLRSIELYSDELLRNYYKKLADGGCEHDDKTDNVTAEDACSLQCRLRPRTQSEDEIILSTDDIQDIHCCLIAIRNVRRRSCDIARALQLPCWKVFEEINRYMEQGGDELPADLSEASDGQAATCSWYDNKRHKIIKEPWGHHSNMGPEKRGQFEPCIHPGPCTADCICVQNGVLCEEACLCPAGCPHRYTGCTCRSLRGKCCTADSCLCKQLVRECGPQCESCGAYERLDHPSSYKDKLYTQGCQNVKIQTEAGKRLVVGQSEIDVSPPFLGCFTAEPISKGSYIAEYKGEVSHTGLFLPCASCSAYQVVSHDESERRAAIYDFKKYSFLFQLNEFFTVDAISFGNKARYINHAFHDTGRVNCQQTVWWVNGEMRITFTAIKDIAAGEELYFDYGEDFAKAHGFSRLPGGKAGSSKEKRRLGYTAKRTITATEPKRSKKRKLVHEEGVSEKDVSGEDVEKMEGIFGSDDCLIPSMPDEDDEEYDGSQTEDSELDEDEKVQRDGRSVSKELGVLGDALRGCVEDGGRAKRKARNIMNYMS</sequence>
<keyword evidence="1" id="KW-0489">Methyltransferase</keyword>
<protein>
    <recommendedName>
        <fullName evidence="11">SET domain-containing protein</fullName>
    </recommendedName>
</protein>
<dbReference type="Pfam" id="PF00856">
    <property type="entry name" value="SET"/>
    <property type="match status" value="1"/>
</dbReference>
<feature type="domain" description="CXC" evidence="8">
    <location>
        <begin position="450"/>
        <end position="561"/>
    </location>
</feature>
<dbReference type="InterPro" id="IPR046341">
    <property type="entry name" value="SET_dom_sf"/>
</dbReference>
<evidence type="ECO:0000313" key="10">
    <source>
        <dbReference type="Proteomes" id="UP000824998"/>
    </source>
</evidence>
<dbReference type="InterPro" id="IPR001214">
    <property type="entry name" value="SET_dom"/>
</dbReference>
<comment type="caution">
    <text evidence="9">The sequence shown here is derived from an EMBL/GenBank/DDBJ whole genome shotgun (WGS) entry which is preliminary data.</text>
</comment>
<dbReference type="GO" id="GO:0046976">
    <property type="term" value="F:histone H3K27 methyltransferase activity"/>
    <property type="evidence" value="ECO:0007669"/>
    <property type="project" value="TreeGrafter"/>
</dbReference>
<keyword evidence="5" id="KW-0804">Transcription</keyword>
<evidence type="ECO:0000259" key="7">
    <source>
        <dbReference type="PROSITE" id="PS50280"/>
    </source>
</evidence>
<dbReference type="InterPro" id="IPR026489">
    <property type="entry name" value="CXC_dom"/>
</dbReference>
<dbReference type="PANTHER" id="PTHR45747">
    <property type="entry name" value="HISTONE-LYSINE N-METHYLTRANSFERASE E(Z)"/>
    <property type="match status" value="1"/>
</dbReference>
<dbReference type="PROSITE" id="PS50280">
    <property type="entry name" value="SET"/>
    <property type="match status" value="1"/>
</dbReference>
<evidence type="ECO:0000313" key="9">
    <source>
        <dbReference type="EMBL" id="KAG9229554.1"/>
    </source>
</evidence>
<evidence type="ECO:0000256" key="2">
    <source>
        <dbReference type="ARBA" id="ARBA00022679"/>
    </source>
</evidence>
<organism evidence="9 10">
    <name type="scientific">Amylocarpus encephaloides</name>
    <dbReference type="NCBI Taxonomy" id="45428"/>
    <lineage>
        <taxon>Eukaryota</taxon>
        <taxon>Fungi</taxon>
        <taxon>Dikarya</taxon>
        <taxon>Ascomycota</taxon>
        <taxon>Pezizomycotina</taxon>
        <taxon>Leotiomycetes</taxon>
        <taxon>Helotiales</taxon>
        <taxon>Helotiales incertae sedis</taxon>
        <taxon>Amylocarpus</taxon>
    </lineage>
</organism>
<dbReference type="EMBL" id="MU251755">
    <property type="protein sequence ID" value="KAG9229554.1"/>
    <property type="molecule type" value="Genomic_DNA"/>
</dbReference>
<dbReference type="SMART" id="SM00317">
    <property type="entry name" value="SET"/>
    <property type="match status" value="1"/>
</dbReference>
<dbReference type="PROSITE" id="PS51633">
    <property type="entry name" value="CXC"/>
    <property type="match status" value="1"/>
</dbReference>
<feature type="compositionally biased region" description="Basic and acidic residues" evidence="6">
    <location>
        <begin position="764"/>
        <end position="783"/>
    </location>
</feature>
<dbReference type="OrthoDB" id="6141102at2759"/>
<dbReference type="GO" id="GO:0031507">
    <property type="term" value="P:heterochromatin formation"/>
    <property type="evidence" value="ECO:0007669"/>
    <property type="project" value="TreeGrafter"/>
</dbReference>
<dbReference type="Proteomes" id="UP000824998">
    <property type="component" value="Unassembled WGS sequence"/>
</dbReference>
<proteinExistence type="predicted"/>
<dbReference type="Gene3D" id="2.170.270.10">
    <property type="entry name" value="SET domain"/>
    <property type="match status" value="1"/>
</dbReference>
<evidence type="ECO:0000256" key="5">
    <source>
        <dbReference type="ARBA" id="ARBA00023163"/>
    </source>
</evidence>
<feature type="domain" description="SET" evidence="7">
    <location>
        <begin position="576"/>
        <end position="716"/>
    </location>
</feature>
<dbReference type="SUPFAM" id="SSF82199">
    <property type="entry name" value="SET domain"/>
    <property type="match status" value="1"/>
</dbReference>
<evidence type="ECO:0000256" key="4">
    <source>
        <dbReference type="ARBA" id="ARBA00023015"/>
    </source>
</evidence>
<reference evidence="9" key="1">
    <citation type="journal article" date="2021" name="IMA Fungus">
        <title>Genomic characterization of three marine fungi, including Emericellopsis atlantica sp. nov. with signatures of a generalist lifestyle and marine biomass degradation.</title>
        <authorList>
            <person name="Hagestad O.C."/>
            <person name="Hou L."/>
            <person name="Andersen J.H."/>
            <person name="Hansen E.H."/>
            <person name="Altermark B."/>
            <person name="Li C."/>
            <person name="Kuhnert E."/>
            <person name="Cox R.J."/>
            <person name="Crous P.W."/>
            <person name="Spatafora J.W."/>
            <person name="Lail K."/>
            <person name="Amirebrahimi M."/>
            <person name="Lipzen A."/>
            <person name="Pangilinan J."/>
            <person name="Andreopoulos W."/>
            <person name="Hayes R.D."/>
            <person name="Ng V."/>
            <person name="Grigoriev I.V."/>
            <person name="Jackson S.A."/>
            <person name="Sutton T.D.S."/>
            <person name="Dobson A.D.W."/>
            <person name="Rama T."/>
        </authorList>
    </citation>
    <scope>NUCLEOTIDE SEQUENCE</scope>
    <source>
        <strain evidence="9">TRa018bII</strain>
    </source>
</reference>
<feature type="compositionally biased region" description="Acidic residues" evidence="6">
    <location>
        <begin position="797"/>
        <end position="818"/>
    </location>
</feature>